<dbReference type="Pfam" id="PF05133">
    <property type="entry name" value="SPP1_portal"/>
    <property type="match status" value="1"/>
</dbReference>
<proteinExistence type="predicted"/>
<accession>A0A7J4XNI6</accession>
<dbReference type="AlphaFoldDB" id="A0A7J4XNI6"/>
<evidence type="ECO:0000313" key="2">
    <source>
        <dbReference type="EMBL" id="KAA3769458.1"/>
    </source>
</evidence>
<gene>
    <name evidence="2" type="ORF">F3F73_03285</name>
</gene>
<sequence>MGLLNVVDAVKNEVKAAVGYQQNFTSLLGSKDIARALSMMQDRSGFAQKALLEYRVEYHEVMKRQDKAVLDKKGNFLRWQKRWKIPIPYQVFINEIALVFLYGRPVKWLQRSKDTDYAFEQYNQLLEDLRFNAHVREAKRVAGAEGTSAMLYHVYRNKEGKPAVVLNVLSKQNGDDIFLIKDQYKRLTAFAWGYYLTESGNKSVYHVDIYRDDTIYYCKRLNMGWEVRAIPNMVGKIPAIVFEQEPEHEGTQPMIHRVESLESTDADVNDRFANPAMVATADVINSLPKAEEEAKLFILKNGGKIEYLTWDQASESKKNEYERLDKHILSKSFTPNIDFDNMKEMGNLSAKAIRKVMLLAVIKADKRKETHDGYMNRTGNLLRAILGNVLDYQHKDEYEALKLGHEFQEPFGEDVSETLADISKQFNDGAMSRQTYVEMSYLIKDAKAEMERLKQEELEAIARQKEMEKTDVFGEGE</sequence>
<dbReference type="InterPro" id="IPR021145">
    <property type="entry name" value="Portal_protein_SPP1_Gp6-like"/>
</dbReference>
<name>A0A7J4XNI6_9BACE</name>
<dbReference type="Proteomes" id="UP000422221">
    <property type="component" value="Unassembled WGS sequence"/>
</dbReference>
<feature type="coiled-coil region" evidence="1">
    <location>
        <begin position="436"/>
        <end position="470"/>
    </location>
</feature>
<evidence type="ECO:0000313" key="3">
    <source>
        <dbReference type="Proteomes" id="UP000422221"/>
    </source>
</evidence>
<dbReference type="RefSeq" id="WP_130058644.1">
    <property type="nucleotide sequence ID" value="NZ_JADNPJ010000002.1"/>
</dbReference>
<keyword evidence="1" id="KW-0175">Coiled coil</keyword>
<evidence type="ECO:0000256" key="1">
    <source>
        <dbReference type="SAM" id="Coils"/>
    </source>
</evidence>
<organism evidence="2 3">
    <name type="scientific">Bacteroides salyersiae</name>
    <dbReference type="NCBI Taxonomy" id="291644"/>
    <lineage>
        <taxon>Bacteria</taxon>
        <taxon>Pseudomonadati</taxon>
        <taxon>Bacteroidota</taxon>
        <taxon>Bacteroidia</taxon>
        <taxon>Bacteroidales</taxon>
        <taxon>Bacteroidaceae</taxon>
        <taxon>Bacteroides</taxon>
    </lineage>
</organism>
<reference evidence="2 3" key="1">
    <citation type="journal article" date="2019" name="Nat. Med.">
        <title>A library of human gut bacterial isolates paired with longitudinal multiomics data enables mechanistic microbiome research.</title>
        <authorList>
            <person name="Poyet M."/>
            <person name="Groussin M."/>
            <person name="Gibbons S.M."/>
            <person name="Avila-Pacheco J."/>
            <person name="Jiang X."/>
            <person name="Kearney S.M."/>
            <person name="Perrotta A.R."/>
            <person name="Berdy B."/>
            <person name="Zhao S."/>
            <person name="Lieberman T.D."/>
            <person name="Swanson P.K."/>
            <person name="Smith M."/>
            <person name="Roesemann S."/>
            <person name="Alexander J.E."/>
            <person name="Rich S.A."/>
            <person name="Livny J."/>
            <person name="Vlamakis H."/>
            <person name="Clish C."/>
            <person name="Bullock K."/>
            <person name="Deik A."/>
            <person name="Scott J."/>
            <person name="Pierce K.A."/>
            <person name="Xavier R.J."/>
            <person name="Alm E.J."/>
        </authorList>
    </citation>
    <scope>NUCLEOTIDE SEQUENCE [LARGE SCALE GENOMIC DNA]</scope>
    <source>
        <strain evidence="2 3">BIOML-A10</strain>
    </source>
</reference>
<protein>
    <submittedName>
        <fullName evidence="2">Phage portal protein</fullName>
    </submittedName>
</protein>
<dbReference type="EMBL" id="VWMK01000002">
    <property type="protein sequence ID" value="KAA3769458.1"/>
    <property type="molecule type" value="Genomic_DNA"/>
</dbReference>
<comment type="caution">
    <text evidence="2">The sequence shown here is derived from an EMBL/GenBank/DDBJ whole genome shotgun (WGS) entry which is preliminary data.</text>
</comment>